<keyword evidence="3" id="KW-1185">Reference proteome</keyword>
<organism evidence="2 3">
    <name type="scientific">Actinacidiphila acididurans</name>
    <dbReference type="NCBI Taxonomy" id="2784346"/>
    <lineage>
        <taxon>Bacteria</taxon>
        <taxon>Bacillati</taxon>
        <taxon>Actinomycetota</taxon>
        <taxon>Actinomycetes</taxon>
        <taxon>Kitasatosporales</taxon>
        <taxon>Streptomycetaceae</taxon>
        <taxon>Actinacidiphila</taxon>
    </lineage>
</organism>
<comment type="caution">
    <text evidence="2">The sequence shown here is derived from an EMBL/GenBank/DDBJ whole genome shotgun (WGS) entry which is preliminary data.</text>
</comment>
<gene>
    <name evidence="2" type="ORF">ITX44_21680</name>
</gene>
<dbReference type="RefSeq" id="WP_205358947.1">
    <property type="nucleotide sequence ID" value="NZ_JADKYB010000011.1"/>
</dbReference>
<proteinExistence type="predicted"/>
<dbReference type="SUPFAM" id="SSF52540">
    <property type="entry name" value="P-loop containing nucleoside triphosphate hydrolases"/>
    <property type="match status" value="1"/>
</dbReference>
<dbReference type="EMBL" id="JADKYB010000011">
    <property type="protein sequence ID" value="MBM9507094.1"/>
    <property type="molecule type" value="Genomic_DNA"/>
</dbReference>
<dbReference type="InterPro" id="IPR027417">
    <property type="entry name" value="P-loop_NTPase"/>
</dbReference>
<evidence type="ECO:0000313" key="3">
    <source>
        <dbReference type="Proteomes" id="UP000749040"/>
    </source>
</evidence>
<dbReference type="Proteomes" id="UP000749040">
    <property type="component" value="Unassembled WGS sequence"/>
</dbReference>
<accession>A0ABS2TUT5</accession>
<feature type="domain" description="NadR/Ttd14 AAA" evidence="1">
    <location>
        <begin position="8"/>
        <end position="198"/>
    </location>
</feature>
<dbReference type="Pfam" id="PF13521">
    <property type="entry name" value="AAA_28"/>
    <property type="match status" value="1"/>
</dbReference>
<name>A0ABS2TUT5_9ACTN</name>
<reference evidence="2 3" key="1">
    <citation type="submission" date="2021-01" db="EMBL/GenBank/DDBJ databases">
        <title>Streptomyces acididurans sp. nov., isolated from a peat swamp forest soil.</title>
        <authorList>
            <person name="Chantavorakit T."/>
            <person name="Duangmal K."/>
        </authorList>
    </citation>
    <scope>NUCLEOTIDE SEQUENCE [LARGE SCALE GENOMIC DNA]</scope>
    <source>
        <strain evidence="2 3">KK5PA1</strain>
    </source>
</reference>
<sequence>MQERPLRLAVSGTYSSGKTTTTEALSIAAGIARTDALTAREIVVDLVPGKSFQQLNASELLMLGLRRLEERIHTEAAQTGSFVSDGSVLHEWIYGEVRMRIGINPGAPLLQRAVKRVVGIPSKPFMQRYMDAYGVVVKARTRRIYDAFVHLPIEFSMAADGHRPVSEKYRVLSDELLIETLEELEMPYHVVGGTVPERVARIIELFDLPTVVPVDEAVELAAERIRKSKEMVAERQIAAHQDVSLARRLRYAIRY</sequence>
<evidence type="ECO:0000313" key="2">
    <source>
        <dbReference type="EMBL" id="MBM9507094.1"/>
    </source>
</evidence>
<protein>
    <submittedName>
        <fullName evidence="2">AAA family ATPase</fullName>
    </submittedName>
</protein>
<dbReference type="InterPro" id="IPR038727">
    <property type="entry name" value="NadR/Ttd14_AAA_dom"/>
</dbReference>
<evidence type="ECO:0000259" key="1">
    <source>
        <dbReference type="Pfam" id="PF13521"/>
    </source>
</evidence>
<dbReference type="Gene3D" id="3.40.50.300">
    <property type="entry name" value="P-loop containing nucleotide triphosphate hydrolases"/>
    <property type="match status" value="1"/>
</dbReference>